<evidence type="ECO:0000256" key="5">
    <source>
        <dbReference type="ARBA" id="ARBA00026071"/>
    </source>
</evidence>
<keyword evidence="3" id="KW-0647">Proteasome</keyword>
<comment type="subcellular location">
    <subcellularLocation>
        <location evidence="1">Nucleus</location>
    </subcellularLocation>
</comment>
<dbReference type="PANTHER" id="PTHR32194:SF2">
    <property type="entry name" value="PROTEASOME SUBUNIT BETA TYPE-1"/>
    <property type="match status" value="1"/>
</dbReference>
<organism evidence="6 7">
    <name type="scientific">Panagrolaimus superbus</name>
    <dbReference type="NCBI Taxonomy" id="310955"/>
    <lineage>
        <taxon>Eukaryota</taxon>
        <taxon>Metazoa</taxon>
        <taxon>Ecdysozoa</taxon>
        <taxon>Nematoda</taxon>
        <taxon>Chromadorea</taxon>
        <taxon>Rhabditida</taxon>
        <taxon>Tylenchina</taxon>
        <taxon>Panagrolaimomorpha</taxon>
        <taxon>Panagrolaimoidea</taxon>
        <taxon>Panagrolaimidae</taxon>
        <taxon>Panagrolaimus</taxon>
    </lineage>
</organism>
<keyword evidence="6" id="KW-1185">Reference proteome</keyword>
<dbReference type="Pfam" id="PF00227">
    <property type="entry name" value="Proteasome"/>
    <property type="match status" value="1"/>
</dbReference>
<dbReference type="SUPFAM" id="SSF56235">
    <property type="entry name" value="N-terminal nucleophile aminohydrolases (Ntn hydrolases)"/>
    <property type="match status" value="1"/>
</dbReference>
<reference evidence="7" key="1">
    <citation type="submission" date="2022-11" db="UniProtKB">
        <authorList>
            <consortium name="WormBaseParasite"/>
        </authorList>
    </citation>
    <scope>IDENTIFICATION</scope>
</reference>
<protein>
    <submittedName>
        <fullName evidence="7">Proteasome subunit beta</fullName>
    </submittedName>
</protein>
<comment type="function">
    <text evidence="4">Non-catalytic component of the proteasome, a multicatalytic proteinase complex which is characterized by its ability to cleave peptides with Arg, Phe, Tyr, Leu, and Glu adjacent to the leaving group at neutral or slightly basic pH. The proteasome has an ATP-dependent proteolytic activity.</text>
</comment>
<dbReference type="GO" id="GO:0005737">
    <property type="term" value="C:cytoplasm"/>
    <property type="evidence" value="ECO:0007669"/>
    <property type="project" value="TreeGrafter"/>
</dbReference>
<dbReference type="WBParaSite" id="PSU_v2.g19554.t1">
    <property type="protein sequence ID" value="PSU_v2.g19554.t1"/>
    <property type="gene ID" value="PSU_v2.g19554"/>
</dbReference>
<dbReference type="Proteomes" id="UP000887577">
    <property type="component" value="Unplaced"/>
</dbReference>
<dbReference type="InterPro" id="IPR001353">
    <property type="entry name" value="Proteasome_sua/b"/>
</dbReference>
<comment type="subunit">
    <text evidence="5">The 26S proteasome consists of a 20S proteasome core and two 19S regulatory subunits. The 20S proteasome core is composed of 28 subunits that are arranged in four stacked rings, resulting in a barrel-shaped structure. The two end rings are each formed by seven alpha subunits, and the two central rings are each formed by seven beta subunits. The catalytic chamber with the active sites is on the inside of the barrel.</text>
</comment>
<dbReference type="Gene3D" id="3.60.20.10">
    <property type="entry name" value="Glutamine Phosphoribosylpyrophosphate, subunit 1, domain 1"/>
    <property type="match status" value="1"/>
</dbReference>
<dbReference type="InterPro" id="IPR016050">
    <property type="entry name" value="Proteasome_bsu_CS"/>
</dbReference>
<evidence type="ECO:0000256" key="3">
    <source>
        <dbReference type="ARBA" id="ARBA00022942"/>
    </source>
</evidence>
<dbReference type="InterPro" id="IPR029055">
    <property type="entry name" value="Ntn_hydrolases_N"/>
</dbReference>
<accession>A0A914YQB7</accession>
<evidence type="ECO:0000313" key="6">
    <source>
        <dbReference type="Proteomes" id="UP000887577"/>
    </source>
</evidence>
<dbReference type="PANTHER" id="PTHR32194">
    <property type="entry name" value="METALLOPROTEASE TLDD"/>
    <property type="match status" value="1"/>
</dbReference>
<name>A0A914YQB7_9BILA</name>
<evidence type="ECO:0000256" key="4">
    <source>
        <dbReference type="ARBA" id="ARBA00024953"/>
    </source>
</evidence>
<dbReference type="AlphaFoldDB" id="A0A914YQB7"/>
<proteinExistence type="predicted"/>
<dbReference type="InterPro" id="IPR023333">
    <property type="entry name" value="Proteasome_suB-type"/>
</dbReference>
<dbReference type="GO" id="GO:0051603">
    <property type="term" value="P:proteolysis involved in protein catabolic process"/>
    <property type="evidence" value="ECO:0007669"/>
    <property type="project" value="InterPro"/>
</dbReference>
<dbReference type="GO" id="GO:0005634">
    <property type="term" value="C:nucleus"/>
    <property type="evidence" value="ECO:0007669"/>
    <property type="project" value="UniProtKB-SubCell"/>
</dbReference>
<dbReference type="PROSITE" id="PS00854">
    <property type="entry name" value="PROTEASOME_BETA_1"/>
    <property type="match status" value="1"/>
</dbReference>
<dbReference type="PROSITE" id="PS51476">
    <property type="entry name" value="PROTEASOME_BETA_2"/>
    <property type="match status" value="1"/>
</dbReference>
<evidence type="ECO:0000313" key="7">
    <source>
        <dbReference type="WBParaSite" id="PSU_v2.g19554.t1"/>
    </source>
</evidence>
<evidence type="ECO:0000256" key="1">
    <source>
        <dbReference type="ARBA" id="ARBA00004123"/>
    </source>
</evidence>
<sequence length="162" mass="18700">MSLYEVSVHEAGLTEMKHFDKAFRNAYVSPPWQTSKIVHHQRWNPYTIEGGSTLAIAGENFAIVATDTRMSQHDVNVMNREAEKVHDLNKSIILATAGFYGDVLQLRRVLQARLHKYRFDYRTDMTVDLCAELLSRNLYYRRFFPYYTGALLAGVDEDGKSF</sequence>
<evidence type="ECO:0000256" key="2">
    <source>
        <dbReference type="ARBA" id="ARBA00022490"/>
    </source>
</evidence>
<dbReference type="GO" id="GO:0005839">
    <property type="term" value="C:proteasome core complex"/>
    <property type="evidence" value="ECO:0007669"/>
    <property type="project" value="InterPro"/>
</dbReference>
<keyword evidence="2" id="KW-0963">Cytoplasm</keyword>